<protein>
    <submittedName>
        <fullName evidence="1">Uncharacterized protein</fullName>
    </submittedName>
</protein>
<organism evidence="1 2">
    <name type="scientific">Cynara cardunculus var. scolymus</name>
    <name type="common">Globe artichoke</name>
    <name type="synonym">Cynara scolymus</name>
    <dbReference type="NCBI Taxonomy" id="59895"/>
    <lineage>
        <taxon>Eukaryota</taxon>
        <taxon>Viridiplantae</taxon>
        <taxon>Streptophyta</taxon>
        <taxon>Embryophyta</taxon>
        <taxon>Tracheophyta</taxon>
        <taxon>Spermatophyta</taxon>
        <taxon>Magnoliopsida</taxon>
        <taxon>eudicotyledons</taxon>
        <taxon>Gunneridae</taxon>
        <taxon>Pentapetalae</taxon>
        <taxon>asterids</taxon>
        <taxon>campanulids</taxon>
        <taxon>Asterales</taxon>
        <taxon>Asteraceae</taxon>
        <taxon>Carduoideae</taxon>
        <taxon>Cardueae</taxon>
        <taxon>Carduinae</taxon>
        <taxon>Cynara</taxon>
    </lineage>
</organism>
<dbReference type="PANTHER" id="PTHR47076:SF1">
    <property type="entry name" value="NHL DOMAIN PROTEIN"/>
    <property type="match status" value="1"/>
</dbReference>
<dbReference type="Gramene" id="KVH98091">
    <property type="protein sequence ID" value="KVH98091"/>
    <property type="gene ID" value="Ccrd_023690"/>
</dbReference>
<sequence length="64" mass="7741">MWSRGIDALKKIQEWSEIVAGPRWKTFIWRFNRNKSFSRQPPRSNGSSRLRAQFQRMTVAKRIF</sequence>
<accession>A0A103XWC8</accession>
<dbReference type="AlphaFoldDB" id="A0A103XWC8"/>
<evidence type="ECO:0000313" key="1">
    <source>
        <dbReference type="EMBL" id="KVH98091.1"/>
    </source>
</evidence>
<dbReference type="Proteomes" id="UP000243975">
    <property type="component" value="Unassembled WGS sequence"/>
</dbReference>
<evidence type="ECO:0000313" key="2">
    <source>
        <dbReference type="Proteomes" id="UP000243975"/>
    </source>
</evidence>
<name>A0A103XWC8_CYNCS</name>
<keyword evidence="2" id="KW-1185">Reference proteome</keyword>
<gene>
    <name evidence="1" type="ORF">Ccrd_023690</name>
</gene>
<dbReference type="EMBL" id="LEKV01003810">
    <property type="protein sequence ID" value="KVH98091.1"/>
    <property type="molecule type" value="Genomic_DNA"/>
</dbReference>
<dbReference type="PANTHER" id="PTHR47076">
    <property type="entry name" value="NHL DOMAIN PROTEIN"/>
    <property type="match status" value="1"/>
</dbReference>
<proteinExistence type="predicted"/>
<comment type="caution">
    <text evidence="1">The sequence shown here is derived from an EMBL/GenBank/DDBJ whole genome shotgun (WGS) entry which is preliminary data.</text>
</comment>
<reference evidence="1 2" key="1">
    <citation type="journal article" date="2016" name="Sci. Rep.">
        <title>The genome sequence of the outbreeding globe artichoke constructed de novo incorporating a phase-aware low-pass sequencing strategy of F1 progeny.</title>
        <authorList>
            <person name="Scaglione D."/>
            <person name="Reyes-Chin-Wo S."/>
            <person name="Acquadro A."/>
            <person name="Froenicke L."/>
            <person name="Portis E."/>
            <person name="Beitel C."/>
            <person name="Tirone M."/>
            <person name="Mauro R."/>
            <person name="Lo Monaco A."/>
            <person name="Mauromicale G."/>
            <person name="Faccioli P."/>
            <person name="Cattivelli L."/>
            <person name="Rieseberg L."/>
            <person name="Michelmore R."/>
            <person name="Lanteri S."/>
        </authorList>
    </citation>
    <scope>NUCLEOTIDE SEQUENCE [LARGE SCALE GENOMIC DNA]</scope>
    <source>
        <strain evidence="1">2C</strain>
    </source>
</reference>